<name>A0A1M4XEZ3_9FIRM</name>
<feature type="coiled-coil region" evidence="1">
    <location>
        <begin position="221"/>
        <end position="260"/>
    </location>
</feature>
<feature type="region of interest" description="Disordered" evidence="2">
    <location>
        <begin position="2113"/>
        <end position="2140"/>
    </location>
</feature>
<accession>A0A1M4XEZ3</accession>
<feature type="region of interest" description="Disordered" evidence="2">
    <location>
        <begin position="1979"/>
        <end position="2012"/>
    </location>
</feature>
<dbReference type="Pfam" id="PF05860">
    <property type="entry name" value="TPS"/>
    <property type="match status" value="1"/>
</dbReference>
<dbReference type="Proteomes" id="UP000184404">
    <property type="component" value="Unassembled WGS sequence"/>
</dbReference>
<evidence type="ECO:0000313" key="4">
    <source>
        <dbReference type="EMBL" id="SHE92085.1"/>
    </source>
</evidence>
<gene>
    <name evidence="4" type="ORF">SAMN02745190_01462</name>
</gene>
<evidence type="ECO:0000256" key="1">
    <source>
        <dbReference type="SAM" id="Coils"/>
    </source>
</evidence>
<dbReference type="NCBIfam" id="TIGR01901">
    <property type="entry name" value="adhes_NPXG"/>
    <property type="match status" value="1"/>
</dbReference>
<evidence type="ECO:0000256" key="2">
    <source>
        <dbReference type="SAM" id="MobiDB-lite"/>
    </source>
</evidence>
<dbReference type="EMBL" id="FQUG01000005">
    <property type="protein sequence ID" value="SHE92085.1"/>
    <property type="molecule type" value="Genomic_DNA"/>
</dbReference>
<dbReference type="Gene3D" id="2.160.20.110">
    <property type="match status" value="3"/>
</dbReference>
<dbReference type="InterPro" id="IPR012334">
    <property type="entry name" value="Pectin_lyas_fold"/>
</dbReference>
<dbReference type="SUPFAM" id="SSF51126">
    <property type="entry name" value="Pectin lyase-like"/>
    <property type="match status" value="1"/>
</dbReference>
<keyword evidence="5" id="KW-1185">Reference proteome</keyword>
<dbReference type="SMART" id="SM00912">
    <property type="entry name" value="Haemagg_act"/>
    <property type="match status" value="1"/>
</dbReference>
<dbReference type="Pfam" id="PF18676">
    <property type="entry name" value="MBG_2"/>
    <property type="match status" value="2"/>
</dbReference>
<protein>
    <submittedName>
        <fullName evidence="4">Filamentous hemagglutinin family N-terminal domain-containing protein</fullName>
    </submittedName>
</protein>
<dbReference type="InterPro" id="IPR008638">
    <property type="entry name" value="FhaB/CdiA-like_TPS"/>
</dbReference>
<sequence length="2140" mass="226293">MGWKEEKRLTRKIMIGLASTVLGLMPLDTAGVDIGVAAAEAGAAGEAVPDVRLPEGHNVVDGSVKVNEPINTDGHAVMDVVQSSDKAIIDWNTFDVGKDATVNFIHLKTENNVTTLNTAASTLNRVTGGKLSEIAGTINSVGTFILVNPNGAVFSKGSEVNAAGIVVSTADITNDNYKKGSLWFEQNKNQNANIIMDGSMNAETGTDKTTNSGANKVLKHITDLKNEKTSLDAELTAAKEAASEEAAAAAQAKLDTLQKTAGDLLMLNVTELKPATGFAVGANGIKLVADGDIFVGANAAITATAKTDISGDMTVGVEEFEVDGGTSSRTGSIVLRADQNADDVAVYDREALEAHTGNVDVVTYDADGKAVAADSEEKGSRKTAKVYLSDELEGKNKIQSQHIGIYYDADIVGDIKGTDTTTVVPNGAVNSKFTQKNYKETAPNYKSKVSLTGELDATRGESYSTTFAMLVNDVYQLKAIDDATYGNLGGSYAQGTSINAAETANWNSGKGFEPIGDTSNPFKGSFTGSGGSNGYSISNLTINRPDENNVGLFAKVDGGSVWSLTLVDPGIKGRNYVGGAAGEGVNAHFEGVTVRKSAAADAAAVNVGGENSVGGVVGAELNSSIRSSVNESSVSGGNNVGGIVGMAVGSRGGYTIDRSKNKAVETNSGVGSVTGTGSYTGGLVGVLRDDVYAGEGEAQKGPEAWAGKAGSTALVSESVNNGRVSGRDYTGGIVGAMYGTGTNTVSVKTTYNSNEGTTLGTKIGEESTGAGTSEFGRVTGKENVGGLAGYMNNSEIETAYNAGNVTGEKNVGGVTGKMEGSSSISKAYNADNNTVLVTAAANATITSADNNKYYGFTANGHSYQYDQSSQQWVRDDGEKLTTEKVLEEAPESTRTYNNRLAYRDAVISGNENVGGVVGDMEGGTIEQVYNAGRVKAADGAAADTIGDFGGIRNGGTVTDSFYVTKRQDGTTDITNIGKAFGTGDASGVDAKNLYEASNIKTDGVNGVDWAKDGAKIVNQNDDWMIYSNSATPLLKHFMKKININRQYEYDGTTHNLVTTDVDNFYGGAFFEGEGKGRYVTTEGIDTVSGYDPTKWKVKSGTTNAADINGKSSVYTYENADMWSPQHGYFVDSNAAVIIVPRILNAEVTGEKTYGQDAVSGAVIVDANASAEEIKNAQNGGANYAIRFVNDTTGKTGFVNGEDAYGHDGAKGVLSSGGAALTVGEDGKVKISGGSYSDDTNMLDAGTYTDAKKFTNPELKSDHNNYKIVYTDKLTVNKADLYFTAEGTREYGEANKASDFHYTAAAVSDGTNDTLNNGALKSWDNTADNIDALITNRGTAAVTVKSEAGAKTGKTTSDINITEKSWVKDTEDKKYTLAKGSFESDGKSELVSKNYNLIFVDSVADEAVADKQGKSTYEITPVDLYYNIVGTRKYGDAADKTVYDITAADASKLKNGDKLSDIETHDGLNSFAAGVVEQLEKDGKINTEHVKRDAAGKVVYVYDEGLDTGGDTSHINTDAENPNYNMKAKNLQYTVTPAELTYKADDNTKVYGNTAMDRDFSGSFTTGFVNGDSADGVYVAGSTEKVKASEAAGTASYSTKIDADKNVTDAKTDAGTYNGAIQASGLKLNDYEIKYEAGNATVTPRDINIEYTVSDKTKVYGETNPTLSADSDINVTAGFVNGDTLKNNEYTFTGMPEKNQKADVGTYDLDLKDKDWQKAVGGNYKVDTVTANKGTLTVTPKEISLAVDDKSKVYGNDNPELTGTFTGMLDGDTHKKVSYKTDAGERSHVGDYGISVDYGDKEHTAYWQDILGKNYTLKDENVTNGSLHITPRSISYKADDATREAGSDKEPVLGGGFVLGKKGESTGFMSWDLPKLEAYNLSSGDFTTDTTKESEPGDYLDDIRTAYSKEELAERFGADESFRKDYEIVDVLPGTMHVIVKRGLTPSFSSNPRGNSPLPGVVPISDDTAVIDGQGMDMPKEAVAPRPIDDESKNHPNVSFRPADEDEEESDREKDIIWKEVSSDNVPEADDGGEIERERRGSLRFLTIEDTGINVKPAALSANTITVDASSRSDGGSTVVIENVHDDIRVIGTKPLLKGTTIDTLKESAVIRDEGNGKRFKPAADLAEAERGEIFPETEAE</sequence>
<dbReference type="OrthoDB" id="218680at2"/>
<dbReference type="InterPro" id="IPR041286">
    <property type="entry name" value="MBG_2"/>
</dbReference>
<keyword evidence="1" id="KW-0175">Coiled coil</keyword>
<dbReference type="RefSeq" id="WP_072935564.1">
    <property type="nucleotide sequence ID" value="NZ_FQUG01000005.1"/>
</dbReference>
<evidence type="ECO:0000313" key="5">
    <source>
        <dbReference type="Proteomes" id="UP000184404"/>
    </source>
</evidence>
<proteinExistence type="predicted"/>
<organism evidence="4 5">
    <name type="scientific">Schwartzia succinivorans DSM 10502</name>
    <dbReference type="NCBI Taxonomy" id="1123243"/>
    <lineage>
        <taxon>Bacteria</taxon>
        <taxon>Bacillati</taxon>
        <taxon>Bacillota</taxon>
        <taxon>Negativicutes</taxon>
        <taxon>Selenomonadales</taxon>
        <taxon>Selenomonadaceae</taxon>
        <taxon>Schwartzia</taxon>
    </lineage>
</organism>
<evidence type="ECO:0000259" key="3">
    <source>
        <dbReference type="SMART" id="SM00912"/>
    </source>
</evidence>
<reference evidence="4 5" key="1">
    <citation type="submission" date="2016-11" db="EMBL/GenBank/DDBJ databases">
        <authorList>
            <person name="Jaros S."/>
            <person name="Januszkiewicz K."/>
            <person name="Wedrychowicz H."/>
        </authorList>
    </citation>
    <scope>NUCLEOTIDE SEQUENCE [LARGE SCALE GENOMIC DNA]</scope>
    <source>
        <strain evidence="4 5">DSM 10502</strain>
    </source>
</reference>
<dbReference type="InterPro" id="IPR011050">
    <property type="entry name" value="Pectin_lyase_fold/virulence"/>
</dbReference>
<feature type="domain" description="Filamentous haemagglutinin FhaB/tRNA nuclease CdiA-like TPS" evidence="3">
    <location>
        <begin position="55"/>
        <end position="176"/>
    </location>
</feature>
<dbReference type="Gene3D" id="2.160.20.10">
    <property type="entry name" value="Single-stranded right-handed beta-helix, Pectin lyase-like"/>
    <property type="match status" value="1"/>
</dbReference>
<dbReference type="STRING" id="1123243.SAMN02745190_01462"/>